<evidence type="ECO:0000259" key="3">
    <source>
        <dbReference type="Pfam" id="PF25967"/>
    </source>
</evidence>
<dbReference type="RefSeq" id="WP_088484402.1">
    <property type="nucleotide sequence ID" value="NZ_NISI01000006.1"/>
</dbReference>
<dbReference type="GO" id="GO:1990281">
    <property type="term" value="C:efflux pump complex"/>
    <property type="evidence" value="ECO:0007669"/>
    <property type="project" value="TreeGrafter"/>
</dbReference>
<evidence type="ECO:0000313" key="4">
    <source>
        <dbReference type="EMBL" id="OWR03250.1"/>
    </source>
</evidence>
<dbReference type="InterPro" id="IPR058627">
    <property type="entry name" value="MdtA-like_C"/>
</dbReference>
<dbReference type="Pfam" id="PF25967">
    <property type="entry name" value="RND-MFP_C"/>
    <property type="match status" value="1"/>
</dbReference>
<dbReference type="NCBIfam" id="TIGR01730">
    <property type="entry name" value="RND_mfp"/>
    <property type="match status" value="1"/>
</dbReference>
<name>A0A254N689_9BURK</name>
<proteinExistence type="inferred from homology"/>
<evidence type="ECO:0000313" key="5">
    <source>
        <dbReference type="Proteomes" id="UP000197446"/>
    </source>
</evidence>
<dbReference type="OrthoDB" id="9806939at2"/>
<reference evidence="4 5" key="1">
    <citation type="journal article" date="2007" name="Int. J. Syst. Evol. Microbiol.">
        <title>Description of Pelomonas aquatica sp. nov. and Pelomonas puraquae sp. nov., isolated from industrial and haemodialysis water.</title>
        <authorList>
            <person name="Gomila M."/>
            <person name="Bowien B."/>
            <person name="Falsen E."/>
            <person name="Moore E.R."/>
            <person name="Lalucat J."/>
        </authorList>
    </citation>
    <scope>NUCLEOTIDE SEQUENCE [LARGE SCALE GENOMIC DNA]</scope>
    <source>
        <strain evidence="4 5">CCUG 52769</strain>
    </source>
</reference>
<protein>
    <submittedName>
        <fullName evidence="4">Efflux transporter periplasmic adaptor subunit</fullName>
    </submittedName>
</protein>
<evidence type="ECO:0000256" key="1">
    <source>
        <dbReference type="ARBA" id="ARBA00009477"/>
    </source>
</evidence>
<dbReference type="GO" id="GO:0015562">
    <property type="term" value="F:efflux transmembrane transporter activity"/>
    <property type="evidence" value="ECO:0007669"/>
    <property type="project" value="TreeGrafter"/>
</dbReference>
<dbReference type="Gene3D" id="2.40.30.170">
    <property type="match status" value="1"/>
</dbReference>
<dbReference type="PANTHER" id="PTHR30469">
    <property type="entry name" value="MULTIDRUG RESISTANCE PROTEIN MDTA"/>
    <property type="match status" value="1"/>
</dbReference>
<dbReference type="InterPro" id="IPR006143">
    <property type="entry name" value="RND_pump_MFP"/>
</dbReference>
<organism evidence="4 5">
    <name type="scientific">Roseateles puraquae</name>
    <dbReference type="NCBI Taxonomy" id="431059"/>
    <lineage>
        <taxon>Bacteria</taxon>
        <taxon>Pseudomonadati</taxon>
        <taxon>Pseudomonadota</taxon>
        <taxon>Betaproteobacteria</taxon>
        <taxon>Burkholderiales</taxon>
        <taxon>Sphaerotilaceae</taxon>
        <taxon>Roseateles</taxon>
    </lineage>
</organism>
<feature type="domain" description="Multidrug resistance protein MdtA-like C-terminal permuted SH3" evidence="3">
    <location>
        <begin position="350"/>
        <end position="407"/>
    </location>
</feature>
<dbReference type="AlphaFoldDB" id="A0A254N689"/>
<accession>A0A254N689</accession>
<dbReference type="EMBL" id="NISI01000006">
    <property type="protein sequence ID" value="OWR03250.1"/>
    <property type="molecule type" value="Genomic_DNA"/>
</dbReference>
<feature type="coiled-coil region" evidence="2">
    <location>
        <begin position="182"/>
        <end position="234"/>
    </location>
</feature>
<keyword evidence="2" id="KW-0175">Coiled coil</keyword>
<comment type="similarity">
    <text evidence="1">Belongs to the membrane fusion protein (MFP) (TC 8.A.1) family.</text>
</comment>
<gene>
    <name evidence="4" type="ORF">CDO81_16970</name>
</gene>
<dbReference type="SUPFAM" id="SSF111369">
    <property type="entry name" value="HlyD-like secretion proteins"/>
    <property type="match status" value="1"/>
</dbReference>
<comment type="caution">
    <text evidence="4">The sequence shown here is derived from an EMBL/GenBank/DDBJ whole genome shotgun (WGS) entry which is preliminary data.</text>
</comment>
<dbReference type="Proteomes" id="UP000197446">
    <property type="component" value="Unassembled WGS sequence"/>
</dbReference>
<evidence type="ECO:0000256" key="2">
    <source>
        <dbReference type="SAM" id="Coils"/>
    </source>
</evidence>
<dbReference type="Gene3D" id="2.40.420.20">
    <property type="match status" value="1"/>
</dbReference>
<keyword evidence="5" id="KW-1185">Reference proteome</keyword>
<sequence length="421" mass="45580">MTDTAALSGAGMDRRVPAPRRGWRLLLGVAALLMGLGVLARAWPRGVPVARADIEIATLRHGPFRDVVVGRATVQPLQSVLLDASEDGRVEQVLVKDGERVEAGQLLVVLTSSQRAQELMARSSEAAQQLANLATFRGGLAQAQAVLRREVTQAGFEVERSRRAHERNRTLAATGFLSPAALEESADRLVLAERLLAQLQADGREELRTREQSVDAMQRAVADLDRRLASMRAASDGLSVRAPVAGRLTGMALQVGESVRTGSRLARIDSLGRFKLLMSLDEFHLARVREGLRAELPLEGRRHALHVSRIDPQVKDGRFALELVFEAEPPPLQVGQGLDLRLTLGDATPALLLPDAGFFADTGGAWVFVLDPDGQRAHRRPVQLGRRADGVIEVLGGLQPGDQVIVSPYRAFAGATTLQLR</sequence>
<dbReference type="Gene3D" id="2.40.50.100">
    <property type="match status" value="1"/>
</dbReference>